<dbReference type="CDD" id="cd01106">
    <property type="entry name" value="HTH_TipAL-Mta"/>
    <property type="match status" value="1"/>
</dbReference>
<keyword evidence="1" id="KW-0805">Transcription regulation</keyword>
<protein>
    <submittedName>
        <fullName evidence="6">MerR family transcriptional regulator</fullName>
    </submittedName>
</protein>
<dbReference type="PROSITE" id="PS50937">
    <property type="entry name" value="HTH_MERR_2"/>
    <property type="match status" value="1"/>
</dbReference>
<gene>
    <name evidence="6" type="ORF">DWY99_01920</name>
</gene>
<evidence type="ECO:0000313" key="6">
    <source>
        <dbReference type="EMBL" id="RGQ44188.1"/>
    </source>
</evidence>
<name>A0A412B0N0_9FIRM</name>
<evidence type="ECO:0000256" key="3">
    <source>
        <dbReference type="ARBA" id="ARBA00023159"/>
    </source>
</evidence>
<dbReference type="InterPro" id="IPR047057">
    <property type="entry name" value="MerR_fam"/>
</dbReference>
<dbReference type="EMBL" id="QRTC01000003">
    <property type="protein sequence ID" value="RGQ44188.1"/>
    <property type="molecule type" value="Genomic_DNA"/>
</dbReference>
<keyword evidence="4" id="KW-0804">Transcription</keyword>
<evidence type="ECO:0000256" key="1">
    <source>
        <dbReference type="ARBA" id="ARBA00023015"/>
    </source>
</evidence>
<dbReference type="Gene3D" id="1.10.1660.10">
    <property type="match status" value="1"/>
</dbReference>
<evidence type="ECO:0000256" key="4">
    <source>
        <dbReference type="ARBA" id="ARBA00023163"/>
    </source>
</evidence>
<dbReference type="PANTHER" id="PTHR30204">
    <property type="entry name" value="REDOX-CYCLING DRUG-SENSING TRANSCRIPTIONAL ACTIVATOR SOXR"/>
    <property type="match status" value="1"/>
</dbReference>
<dbReference type="SUPFAM" id="SSF89082">
    <property type="entry name" value="Antibiotic binding domain of TipA-like multidrug resistance regulators"/>
    <property type="match status" value="1"/>
</dbReference>
<reference evidence="6 7" key="1">
    <citation type="submission" date="2018-08" db="EMBL/GenBank/DDBJ databases">
        <title>A genome reference for cultivated species of the human gut microbiota.</title>
        <authorList>
            <person name="Zou Y."/>
            <person name="Xue W."/>
            <person name="Luo G."/>
        </authorList>
    </citation>
    <scope>NUCLEOTIDE SEQUENCE [LARGE SCALE GENOMIC DNA]</scope>
    <source>
        <strain evidence="6 7">AF28-26</strain>
    </source>
</reference>
<keyword evidence="3" id="KW-0010">Activator</keyword>
<keyword evidence="2" id="KW-0238">DNA-binding</keyword>
<comment type="caution">
    <text evidence="6">The sequence shown here is derived from an EMBL/GenBank/DDBJ whole genome shotgun (WGS) entry which is preliminary data.</text>
</comment>
<organism evidence="6 7">
    <name type="scientific">[Clostridium] leptum</name>
    <dbReference type="NCBI Taxonomy" id="1535"/>
    <lineage>
        <taxon>Bacteria</taxon>
        <taxon>Bacillati</taxon>
        <taxon>Bacillota</taxon>
        <taxon>Clostridia</taxon>
        <taxon>Eubacteriales</taxon>
        <taxon>Oscillospiraceae</taxon>
        <taxon>Oscillospiraceae incertae sedis</taxon>
    </lineage>
</organism>
<evidence type="ECO:0000256" key="2">
    <source>
        <dbReference type="ARBA" id="ARBA00023125"/>
    </source>
</evidence>
<dbReference type="AlphaFoldDB" id="A0A412B0N0"/>
<dbReference type="Pfam" id="PF07739">
    <property type="entry name" value="TipAS"/>
    <property type="match status" value="1"/>
</dbReference>
<dbReference type="InterPro" id="IPR036244">
    <property type="entry name" value="TipA-like_antibiotic-bd"/>
</dbReference>
<dbReference type="GO" id="GO:0003677">
    <property type="term" value="F:DNA binding"/>
    <property type="evidence" value="ECO:0007669"/>
    <property type="project" value="UniProtKB-KW"/>
</dbReference>
<dbReference type="InterPro" id="IPR012925">
    <property type="entry name" value="TipAS_dom"/>
</dbReference>
<evidence type="ECO:0000259" key="5">
    <source>
        <dbReference type="PROSITE" id="PS50937"/>
    </source>
</evidence>
<dbReference type="Gene3D" id="1.10.490.50">
    <property type="entry name" value="Antibiotic binding domain of TipA-like multidrug resistance regulators"/>
    <property type="match status" value="1"/>
</dbReference>
<dbReference type="SUPFAM" id="SSF46955">
    <property type="entry name" value="Putative DNA-binding domain"/>
    <property type="match status" value="1"/>
</dbReference>
<dbReference type="Proteomes" id="UP000284751">
    <property type="component" value="Unassembled WGS sequence"/>
</dbReference>
<dbReference type="PRINTS" id="PR00040">
    <property type="entry name" value="HTHMERR"/>
</dbReference>
<dbReference type="SMART" id="SM00422">
    <property type="entry name" value="HTH_MERR"/>
    <property type="match status" value="1"/>
</dbReference>
<dbReference type="InterPro" id="IPR009061">
    <property type="entry name" value="DNA-bd_dom_put_sf"/>
</dbReference>
<accession>A0A412B0N0</accession>
<dbReference type="InterPro" id="IPR000551">
    <property type="entry name" value="MerR-type_HTH_dom"/>
</dbReference>
<evidence type="ECO:0000313" key="7">
    <source>
        <dbReference type="Proteomes" id="UP000284751"/>
    </source>
</evidence>
<dbReference type="GO" id="GO:0003700">
    <property type="term" value="F:DNA-binding transcription factor activity"/>
    <property type="evidence" value="ECO:0007669"/>
    <property type="project" value="InterPro"/>
</dbReference>
<dbReference type="PANTHER" id="PTHR30204:SF90">
    <property type="entry name" value="HTH-TYPE TRANSCRIPTIONAL ACTIVATOR MTA"/>
    <property type="match status" value="1"/>
</dbReference>
<proteinExistence type="predicted"/>
<feature type="domain" description="HTH merR-type" evidence="5">
    <location>
        <begin position="1"/>
        <end position="70"/>
    </location>
</feature>
<dbReference type="Pfam" id="PF13411">
    <property type="entry name" value="MerR_1"/>
    <property type="match status" value="1"/>
</dbReference>
<sequence>MKTVKEVSCLTGVSIRTLHYYDSIGLLRPTQITESGYRLYDETALERLQYILLFRELRFSLKEINGIMSCPSFDRNQALDQQIKLLQLPKEHIESLIDLARGIQMIGVQALDFSAFDTQKIDDYAAQAKAVWGKTEAYREFEEKDKARTKAEQEVLSKQLIGIFQEFGTYRDREAEETPVQELVRKLRQFINDHFYTCTPEILRFLGKMYAGGGSMTDNIDKSCGEGTADFAASAICYYCESLGAKP</sequence>